<accession>A0A7M7GE10</accession>
<dbReference type="RefSeq" id="XP_003427856.3">
    <property type="nucleotide sequence ID" value="XM_003427808.5"/>
</dbReference>
<dbReference type="KEGG" id="nvi:100678310"/>
<dbReference type="Proteomes" id="UP000002358">
    <property type="component" value="Unassembled WGS sequence"/>
</dbReference>
<protein>
    <submittedName>
        <fullName evidence="1">Uncharacterized protein</fullName>
    </submittedName>
</protein>
<dbReference type="OrthoDB" id="10032644at2759"/>
<organism evidence="1 2">
    <name type="scientific">Nasonia vitripennis</name>
    <name type="common">Parasitic wasp</name>
    <dbReference type="NCBI Taxonomy" id="7425"/>
    <lineage>
        <taxon>Eukaryota</taxon>
        <taxon>Metazoa</taxon>
        <taxon>Ecdysozoa</taxon>
        <taxon>Arthropoda</taxon>
        <taxon>Hexapoda</taxon>
        <taxon>Insecta</taxon>
        <taxon>Pterygota</taxon>
        <taxon>Neoptera</taxon>
        <taxon>Endopterygota</taxon>
        <taxon>Hymenoptera</taxon>
        <taxon>Apocrita</taxon>
        <taxon>Proctotrupomorpha</taxon>
        <taxon>Chalcidoidea</taxon>
        <taxon>Pteromalidae</taxon>
        <taxon>Pteromalinae</taxon>
        <taxon>Nasonia</taxon>
    </lineage>
</organism>
<keyword evidence="2" id="KW-1185">Reference proteome</keyword>
<name>A0A7M7GE10_NASVI</name>
<dbReference type="InParanoid" id="A0A7M7GE10"/>
<dbReference type="AlphaFoldDB" id="A0A7M7GE10"/>
<proteinExistence type="predicted"/>
<sequence>MSEDFSRAHCINISHELAYAHNNPLLCNEGRSLSDFPSMEQTIIDMNILPETSNVPLEQMSEIGQRQYRQLNEQQKQIVDTILQAAEIDHYSNNNCIYINGPRGSGIAATLLPNGRTVHLVTKHLVYQFRYTQIHCQVLKCSPKKLFF</sequence>
<evidence type="ECO:0000313" key="1">
    <source>
        <dbReference type="EnsemblMetazoa" id="XP_003427856"/>
    </source>
</evidence>
<dbReference type="GeneID" id="100678310"/>
<evidence type="ECO:0000313" key="2">
    <source>
        <dbReference type="Proteomes" id="UP000002358"/>
    </source>
</evidence>
<reference evidence="1" key="1">
    <citation type="submission" date="2021-01" db="UniProtKB">
        <authorList>
            <consortium name="EnsemblMetazoa"/>
        </authorList>
    </citation>
    <scope>IDENTIFICATION</scope>
</reference>
<dbReference type="EnsemblMetazoa" id="XM_003427808">
    <property type="protein sequence ID" value="XP_003427856"/>
    <property type="gene ID" value="LOC100678310"/>
</dbReference>